<reference evidence="2 3" key="1">
    <citation type="journal article" date="2018" name="Front. Plant Sci.">
        <title>Red Clover (Trifolium pratense) and Zigzag Clover (T. medium) - A Picture of Genomic Similarities and Differences.</title>
        <authorList>
            <person name="Dluhosova J."/>
            <person name="Istvanek J."/>
            <person name="Nedelnik J."/>
            <person name="Repkova J."/>
        </authorList>
    </citation>
    <scope>NUCLEOTIDE SEQUENCE [LARGE SCALE GENOMIC DNA]</scope>
    <source>
        <strain evidence="3">cv. 10/8</strain>
        <tissue evidence="2">Leaf</tissue>
    </source>
</reference>
<protein>
    <recommendedName>
        <fullName evidence="4">DUF4283 domain protein</fullName>
    </recommendedName>
</protein>
<dbReference type="EMBL" id="LXQA010000153">
    <property type="protein sequence ID" value="MCH79505.1"/>
    <property type="molecule type" value="Genomic_DNA"/>
</dbReference>
<dbReference type="AlphaFoldDB" id="A0A392LXA7"/>
<feature type="compositionally biased region" description="Basic and acidic residues" evidence="1">
    <location>
        <begin position="86"/>
        <end position="103"/>
    </location>
</feature>
<feature type="compositionally biased region" description="Polar residues" evidence="1">
    <location>
        <begin position="73"/>
        <end position="83"/>
    </location>
</feature>
<feature type="compositionally biased region" description="Polar residues" evidence="1">
    <location>
        <begin position="357"/>
        <end position="366"/>
    </location>
</feature>
<name>A0A392LXA7_9FABA</name>
<evidence type="ECO:0000256" key="1">
    <source>
        <dbReference type="SAM" id="MobiDB-lite"/>
    </source>
</evidence>
<feature type="region of interest" description="Disordered" evidence="1">
    <location>
        <begin position="344"/>
        <end position="373"/>
    </location>
</feature>
<evidence type="ECO:0000313" key="3">
    <source>
        <dbReference type="Proteomes" id="UP000265520"/>
    </source>
</evidence>
<feature type="region of interest" description="Disordered" evidence="1">
    <location>
        <begin position="65"/>
        <end position="103"/>
    </location>
</feature>
<evidence type="ECO:0000313" key="2">
    <source>
        <dbReference type="EMBL" id="MCH79505.1"/>
    </source>
</evidence>
<proteinExistence type="predicted"/>
<dbReference type="Proteomes" id="UP000265520">
    <property type="component" value="Unassembled WGS sequence"/>
</dbReference>
<gene>
    <name evidence="2" type="ORF">A2U01_0000255</name>
</gene>
<sequence length="462" mass="50438">MIVGRFGVFLDFDEPTIEKQSFEVARVKLRTVRRGIIDTVLQLTVMEVLYDVWVVEERGCCWEEGNDEEDEVQPSSGRVSCNSEAEGWHGQEDDLFSDGRSDSDKSESYQILLDVEGGCRIKSVVGVETAAVLGSKDGVDAGFLPRKDPLVVMVKEKVSGVHTLSSLVGTEEGESPLIPSNVEKGELLEGRGNICSVGPTACQISKGEGDVDGVGQDEREVVLDSLEVVKDHVFLGDAFGCVDVYKRQALSSACEDQHNGIQNSNPGIGETRDLGAGFLIEEGGAQGVVVTSDVSSSSHDVSKQTQKSHKIRRCVRKTQSYYRPLIPLPGSSLFRKIALSRKAAGKRRMEGGPSKEMGSSQPSSTALREEEQPEIGLQDAIPIPNSGINFLFDNEGEVVPDSISATEDGLLRKEEEACFLMGIQKEVGFTFEAEESEIQSRLVELERNDRKKNIVLEQSDSF</sequence>
<organism evidence="2 3">
    <name type="scientific">Trifolium medium</name>
    <dbReference type="NCBI Taxonomy" id="97028"/>
    <lineage>
        <taxon>Eukaryota</taxon>
        <taxon>Viridiplantae</taxon>
        <taxon>Streptophyta</taxon>
        <taxon>Embryophyta</taxon>
        <taxon>Tracheophyta</taxon>
        <taxon>Spermatophyta</taxon>
        <taxon>Magnoliopsida</taxon>
        <taxon>eudicotyledons</taxon>
        <taxon>Gunneridae</taxon>
        <taxon>Pentapetalae</taxon>
        <taxon>rosids</taxon>
        <taxon>fabids</taxon>
        <taxon>Fabales</taxon>
        <taxon>Fabaceae</taxon>
        <taxon>Papilionoideae</taxon>
        <taxon>50 kb inversion clade</taxon>
        <taxon>NPAAA clade</taxon>
        <taxon>Hologalegina</taxon>
        <taxon>IRL clade</taxon>
        <taxon>Trifolieae</taxon>
        <taxon>Trifolium</taxon>
    </lineage>
</organism>
<comment type="caution">
    <text evidence="2">The sequence shown here is derived from an EMBL/GenBank/DDBJ whole genome shotgun (WGS) entry which is preliminary data.</text>
</comment>
<evidence type="ECO:0008006" key="4">
    <source>
        <dbReference type="Google" id="ProtNLM"/>
    </source>
</evidence>
<keyword evidence="3" id="KW-1185">Reference proteome</keyword>
<accession>A0A392LXA7</accession>